<accession>A0A1Z4VPD3</accession>
<dbReference type="InterPro" id="IPR000700">
    <property type="entry name" value="PAS-assoc_C"/>
</dbReference>
<evidence type="ECO:0000259" key="2">
    <source>
        <dbReference type="PROSITE" id="PS50112"/>
    </source>
</evidence>
<dbReference type="GO" id="GO:0003824">
    <property type="term" value="F:catalytic activity"/>
    <property type="evidence" value="ECO:0007669"/>
    <property type="project" value="UniProtKB-ARBA"/>
</dbReference>
<sequence length="950" mass="106103">MSTESDYFSNLHAFPEESALAPALAAADIQTWDWDPASSRMRWSARDGGRPGPATYQSFLGQLHPADRQRVVDAIEAALGGGQTLYVEYRSLPEAGTPRWFLLAGSPIRDRQGRVQRMVGICQDITDYHDAIARLRRRELRHSEAEALVHLGSWELDVRTGMAAWSDEEYRLLGYQPGAVRPSYQKFLDAVHPEDRATMVLEIERALQGDADLYRVEHRVALADGGERHVLQQGRVSFDAEGRPARLIGTTLDITHRVQAEKALQDSRAQWDHIMDFFEDAVYVVDLDDRVVRANRAFYELTGLTAETALGRSIMDIMHPHGEPVPCPVCQARQRRRDTLVTLEADHPDNRFGRPIEIMVRMIRGSDGEISAVLMALRDLTRTRATEDELRRLNAHIRLLMESAGEGIYGIDRQGRCTFINSAALRMLGLERDQVLGQPIQTLIRCETDGEAAAADDDALVFSVMASGRGGRSEAELLRRSDGECFPVEYSAYPTAENDQVTGAVVVFRDVTEARELNRRMDYLATHDALTGLVNRHAFEQRLRRALEASNRHGSEHVLCYLDLDQFKVVNDTCGHVAGDELLRQLSTLLHERIRHTDMLGRLGGDEFGVLLEDCQTGEALRIAQELARTVQEFRFMWENKTFSLGVSIGLAAIDRSTRDVGTALAQADAACYMAKEAGRNRIHLYQRDDVETAQRHGEMQWVSRLQEALAQDHFCLRYQIIEPTSGAAEGLHCEMLVALCNRGAEMIPPGAFLPAAERYNLMPAIDRWVVNAVLDWLQASPGVREQLALCSINLSGTSLSDEEFHGFLVRRIRASGVPAQMLCFEITETAAVTNLSAAIRLIRELKQLGCRFALDDFGSGMSSFGYLKELPVDYLKIDGAFVKDILNDPVDRAMVTAIRDIGHVMGIRTIAEFVESEAIRAVLQEIGVDYVQGYGVAWPQLLPPAGEPL</sequence>
<dbReference type="SMART" id="SM00086">
    <property type="entry name" value="PAC"/>
    <property type="match status" value="3"/>
</dbReference>
<dbReference type="NCBIfam" id="TIGR00254">
    <property type="entry name" value="GGDEF"/>
    <property type="match status" value="1"/>
</dbReference>
<dbReference type="InterPro" id="IPR013767">
    <property type="entry name" value="PAS_fold"/>
</dbReference>
<organism evidence="6 7">
    <name type="scientific">Thiohalobacter thiocyanaticus</name>
    <dbReference type="NCBI Taxonomy" id="585455"/>
    <lineage>
        <taxon>Bacteria</taxon>
        <taxon>Pseudomonadati</taxon>
        <taxon>Pseudomonadota</taxon>
        <taxon>Gammaproteobacteria</taxon>
        <taxon>Thiohalobacterales</taxon>
        <taxon>Thiohalobacteraceae</taxon>
        <taxon>Thiohalobacter</taxon>
    </lineage>
</organism>
<dbReference type="GO" id="GO:0006355">
    <property type="term" value="P:regulation of DNA-templated transcription"/>
    <property type="evidence" value="ECO:0007669"/>
    <property type="project" value="InterPro"/>
</dbReference>
<dbReference type="FunFam" id="3.30.70.270:FF:000001">
    <property type="entry name" value="Diguanylate cyclase domain protein"/>
    <property type="match status" value="1"/>
</dbReference>
<feature type="domain" description="PAS" evidence="2">
    <location>
        <begin position="393"/>
        <end position="438"/>
    </location>
</feature>
<dbReference type="Pfam" id="PF00990">
    <property type="entry name" value="GGDEF"/>
    <property type="match status" value="1"/>
</dbReference>
<dbReference type="PROSITE" id="PS50887">
    <property type="entry name" value="GGDEF"/>
    <property type="match status" value="1"/>
</dbReference>
<evidence type="ECO:0000256" key="1">
    <source>
        <dbReference type="ARBA" id="ARBA00001946"/>
    </source>
</evidence>
<proteinExistence type="predicted"/>
<dbReference type="InterPro" id="IPR000160">
    <property type="entry name" value="GGDEF_dom"/>
</dbReference>
<feature type="domain" description="PAC" evidence="3">
    <location>
        <begin position="471"/>
        <end position="523"/>
    </location>
</feature>
<dbReference type="PANTHER" id="PTHR44757">
    <property type="entry name" value="DIGUANYLATE CYCLASE DGCP"/>
    <property type="match status" value="1"/>
</dbReference>
<dbReference type="AlphaFoldDB" id="A0A1Z4VPD3"/>
<dbReference type="InterPro" id="IPR052155">
    <property type="entry name" value="Biofilm_reg_signaling"/>
</dbReference>
<dbReference type="InterPro" id="IPR001610">
    <property type="entry name" value="PAC"/>
</dbReference>
<name>A0A1Z4VPD3_9GAMM</name>
<comment type="cofactor">
    <cofactor evidence="1">
        <name>Mg(2+)</name>
        <dbReference type="ChEBI" id="CHEBI:18420"/>
    </cofactor>
</comment>
<dbReference type="InterPro" id="IPR029787">
    <property type="entry name" value="Nucleotide_cyclase"/>
</dbReference>
<dbReference type="CDD" id="cd01949">
    <property type="entry name" value="GGDEF"/>
    <property type="match status" value="1"/>
</dbReference>
<dbReference type="RefSeq" id="WP_172844255.1">
    <property type="nucleotide sequence ID" value="NZ_AP018052.1"/>
</dbReference>
<dbReference type="Gene3D" id="3.30.70.270">
    <property type="match status" value="1"/>
</dbReference>
<dbReference type="CDD" id="cd01948">
    <property type="entry name" value="EAL"/>
    <property type="match status" value="1"/>
</dbReference>
<dbReference type="InterPro" id="IPR013656">
    <property type="entry name" value="PAS_4"/>
</dbReference>
<dbReference type="CDD" id="cd00130">
    <property type="entry name" value="PAS"/>
    <property type="match status" value="4"/>
</dbReference>
<dbReference type="Pfam" id="PF08448">
    <property type="entry name" value="PAS_4"/>
    <property type="match status" value="1"/>
</dbReference>
<dbReference type="SMART" id="SM00267">
    <property type="entry name" value="GGDEF"/>
    <property type="match status" value="1"/>
</dbReference>
<dbReference type="InterPro" id="IPR043128">
    <property type="entry name" value="Rev_trsase/Diguanyl_cyclase"/>
</dbReference>
<evidence type="ECO:0000259" key="4">
    <source>
        <dbReference type="PROSITE" id="PS50883"/>
    </source>
</evidence>
<dbReference type="Pfam" id="PF00989">
    <property type="entry name" value="PAS"/>
    <property type="match status" value="1"/>
</dbReference>
<dbReference type="Proteomes" id="UP000218765">
    <property type="component" value="Chromosome"/>
</dbReference>
<feature type="domain" description="GGDEF" evidence="5">
    <location>
        <begin position="555"/>
        <end position="688"/>
    </location>
</feature>
<dbReference type="Gene3D" id="2.10.70.100">
    <property type="match status" value="2"/>
</dbReference>
<dbReference type="InterPro" id="IPR000014">
    <property type="entry name" value="PAS"/>
</dbReference>
<dbReference type="Pfam" id="PF00563">
    <property type="entry name" value="EAL"/>
    <property type="match status" value="1"/>
</dbReference>
<dbReference type="NCBIfam" id="TIGR00229">
    <property type="entry name" value="sensory_box"/>
    <property type="match status" value="4"/>
</dbReference>
<dbReference type="SUPFAM" id="SSF141868">
    <property type="entry name" value="EAL domain-like"/>
    <property type="match status" value="1"/>
</dbReference>
<dbReference type="InterPro" id="IPR035919">
    <property type="entry name" value="EAL_sf"/>
</dbReference>
<dbReference type="SUPFAM" id="SSF55785">
    <property type="entry name" value="PYP-like sensor domain (PAS domain)"/>
    <property type="match status" value="4"/>
</dbReference>
<dbReference type="EMBL" id="AP018052">
    <property type="protein sequence ID" value="BAZ93365.1"/>
    <property type="molecule type" value="Genomic_DNA"/>
</dbReference>
<dbReference type="InterPro" id="IPR001633">
    <property type="entry name" value="EAL_dom"/>
</dbReference>
<protein>
    <submittedName>
        <fullName evidence="6">Diguanylate cyclase/phosphodiesterase</fullName>
    </submittedName>
</protein>
<feature type="domain" description="PAC" evidence="3">
    <location>
        <begin position="214"/>
        <end position="266"/>
    </location>
</feature>
<feature type="domain" description="EAL" evidence="4">
    <location>
        <begin position="699"/>
        <end position="950"/>
    </location>
</feature>
<feature type="domain" description="PAC" evidence="3">
    <location>
        <begin position="341"/>
        <end position="392"/>
    </location>
</feature>
<feature type="domain" description="PAS" evidence="2">
    <location>
        <begin position="267"/>
        <end position="320"/>
    </location>
</feature>
<evidence type="ECO:0000259" key="3">
    <source>
        <dbReference type="PROSITE" id="PS50113"/>
    </source>
</evidence>
<keyword evidence="7" id="KW-1185">Reference proteome</keyword>
<evidence type="ECO:0000313" key="6">
    <source>
        <dbReference type="EMBL" id="BAZ93365.1"/>
    </source>
</evidence>
<dbReference type="Pfam" id="PF08447">
    <property type="entry name" value="PAS_3"/>
    <property type="match status" value="2"/>
</dbReference>
<dbReference type="SUPFAM" id="SSF55073">
    <property type="entry name" value="Nucleotide cyclase"/>
    <property type="match status" value="1"/>
</dbReference>
<feature type="domain" description="PAS" evidence="2">
    <location>
        <begin position="156"/>
        <end position="210"/>
    </location>
</feature>
<dbReference type="PROSITE" id="PS50112">
    <property type="entry name" value="PAS"/>
    <property type="match status" value="3"/>
</dbReference>
<dbReference type="SMART" id="SM00091">
    <property type="entry name" value="PAS"/>
    <property type="match status" value="3"/>
</dbReference>
<evidence type="ECO:0000259" key="5">
    <source>
        <dbReference type="PROSITE" id="PS50887"/>
    </source>
</evidence>
<dbReference type="InterPro" id="IPR035965">
    <property type="entry name" value="PAS-like_dom_sf"/>
</dbReference>
<dbReference type="PROSITE" id="PS50113">
    <property type="entry name" value="PAC"/>
    <property type="match status" value="4"/>
</dbReference>
<evidence type="ECO:0000313" key="7">
    <source>
        <dbReference type="Proteomes" id="UP000218765"/>
    </source>
</evidence>
<feature type="domain" description="PAC" evidence="3">
    <location>
        <begin position="85"/>
        <end position="137"/>
    </location>
</feature>
<dbReference type="PANTHER" id="PTHR44757:SF4">
    <property type="entry name" value="DIGUANYLATE CYCLASE DGCE-RELATED"/>
    <property type="match status" value="1"/>
</dbReference>
<dbReference type="Gene3D" id="3.20.20.450">
    <property type="entry name" value="EAL domain"/>
    <property type="match status" value="1"/>
</dbReference>
<dbReference type="KEGG" id="ttc:FOKN1_0965"/>
<gene>
    <name evidence="6" type="ORF">FOKN1_0965</name>
</gene>
<dbReference type="SMART" id="SM00052">
    <property type="entry name" value="EAL"/>
    <property type="match status" value="1"/>
</dbReference>
<dbReference type="Gene3D" id="3.30.450.20">
    <property type="entry name" value="PAS domain"/>
    <property type="match status" value="4"/>
</dbReference>
<dbReference type="InterPro" id="IPR013655">
    <property type="entry name" value="PAS_fold_3"/>
</dbReference>
<reference evidence="6 7" key="1">
    <citation type="submission" date="2017-05" db="EMBL/GenBank/DDBJ databases">
        <title>Thiocyanate degradation by Thiohalobacter thiocyanaticus FOKN1.</title>
        <authorList>
            <person name="Oshiki M."/>
            <person name="Fukushima T."/>
            <person name="Kawano S."/>
            <person name="Nakagawa J."/>
        </authorList>
    </citation>
    <scope>NUCLEOTIDE SEQUENCE [LARGE SCALE GENOMIC DNA]</scope>
    <source>
        <strain evidence="6 7">FOKN1</strain>
    </source>
</reference>
<dbReference type="PROSITE" id="PS50883">
    <property type="entry name" value="EAL"/>
    <property type="match status" value="1"/>
</dbReference>